<organism evidence="2 3">
    <name type="scientific">Pseudophaeobacter arcticus</name>
    <dbReference type="NCBI Taxonomy" id="385492"/>
    <lineage>
        <taxon>Bacteria</taxon>
        <taxon>Pseudomonadati</taxon>
        <taxon>Pseudomonadota</taxon>
        <taxon>Alphaproteobacteria</taxon>
        <taxon>Rhodobacterales</taxon>
        <taxon>Paracoccaceae</taxon>
        <taxon>Pseudophaeobacter</taxon>
    </lineage>
</organism>
<evidence type="ECO:0000313" key="2">
    <source>
        <dbReference type="EMBL" id="GAA6195288.1"/>
    </source>
</evidence>
<reference evidence="2 3" key="1">
    <citation type="submission" date="2024-04" db="EMBL/GenBank/DDBJ databases">
        <title>Draft genome sequence of Pseudophaeobacter arcticus NBRC 116598.</title>
        <authorList>
            <person name="Miyakawa T."/>
            <person name="Kusuya Y."/>
            <person name="Miura T."/>
        </authorList>
    </citation>
    <scope>NUCLEOTIDE SEQUENCE [LARGE SCALE GENOMIC DNA]</scope>
    <source>
        <strain evidence="2 3">SU-CL00105</strain>
    </source>
</reference>
<dbReference type="EMBL" id="BAABWU010000002">
    <property type="protein sequence ID" value="GAA6195288.1"/>
    <property type="molecule type" value="Genomic_DNA"/>
</dbReference>
<accession>A0ABQ0AHI6</accession>
<dbReference type="Pfam" id="PF12697">
    <property type="entry name" value="Abhydrolase_6"/>
    <property type="match status" value="1"/>
</dbReference>
<feature type="domain" description="AB hydrolase-1" evidence="1">
    <location>
        <begin position="21"/>
        <end position="260"/>
    </location>
</feature>
<proteinExistence type="predicted"/>
<dbReference type="SUPFAM" id="SSF53474">
    <property type="entry name" value="alpha/beta-Hydrolases"/>
    <property type="match status" value="1"/>
</dbReference>
<dbReference type="PRINTS" id="PR00111">
    <property type="entry name" value="ABHYDROLASE"/>
</dbReference>
<dbReference type="InterPro" id="IPR000073">
    <property type="entry name" value="AB_hydrolase_1"/>
</dbReference>
<dbReference type="PANTHER" id="PTHR43798">
    <property type="entry name" value="MONOACYLGLYCEROL LIPASE"/>
    <property type="match status" value="1"/>
</dbReference>
<dbReference type="RefSeq" id="WP_353397638.1">
    <property type="nucleotide sequence ID" value="NZ_BAABWU010000002.1"/>
</dbReference>
<gene>
    <name evidence="2" type="ORF">NBRC116598_07320</name>
</gene>
<dbReference type="InterPro" id="IPR029058">
    <property type="entry name" value="AB_hydrolase_fold"/>
</dbReference>
<comment type="caution">
    <text evidence="2">The sequence shown here is derived from an EMBL/GenBank/DDBJ whole genome shotgun (WGS) entry which is preliminary data.</text>
</comment>
<sequence>MKDGRVSDVYCRSFGAGARRVLAVHCSLAHSGAWRGLAELMKDEITLTAFDMFSHGRSPDWDETVDFQTANLTAGLALLDREPGQVDLIGHSFGATVALRMAQARPEQIRSLVLIEPVLFAVARQEAPELQAALEAKEAPFNALFEAGEVEQATRLFNRMWGTGKPKWEELSEQARAAMVRAMRAVPTSYETLYLDDKGVLEPGALDPVQMPVLLLSGGASQPVMPMINEGLARRLPQARCEVVAQAGHMLPITHAAVTAGLLRQFWTGMA</sequence>
<name>A0ABQ0AHI6_9RHOB</name>
<keyword evidence="3" id="KW-1185">Reference proteome</keyword>
<dbReference type="Proteomes" id="UP001441944">
    <property type="component" value="Unassembled WGS sequence"/>
</dbReference>
<evidence type="ECO:0000259" key="1">
    <source>
        <dbReference type="Pfam" id="PF12697"/>
    </source>
</evidence>
<evidence type="ECO:0000313" key="3">
    <source>
        <dbReference type="Proteomes" id="UP001441944"/>
    </source>
</evidence>
<dbReference type="Gene3D" id="3.40.50.1820">
    <property type="entry name" value="alpha/beta hydrolase"/>
    <property type="match status" value="1"/>
</dbReference>
<protein>
    <recommendedName>
        <fullName evidence="1">AB hydrolase-1 domain-containing protein</fullName>
    </recommendedName>
</protein>
<dbReference type="InterPro" id="IPR050266">
    <property type="entry name" value="AB_hydrolase_sf"/>
</dbReference>